<feature type="chain" id="PRO_5028219967" evidence="4">
    <location>
        <begin position="20"/>
        <end position="591"/>
    </location>
</feature>
<dbReference type="Proteomes" id="UP000515163">
    <property type="component" value="Unplaced"/>
</dbReference>
<dbReference type="GeneID" id="116287340"/>
<dbReference type="OrthoDB" id="6846267at2759"/>
<reference evidence="7" key="1">
    <citation type="submission" date="2025-08" db="UniProtKB">
        <authorList>
            <consortium name="RefSeq"/>
        </authorList>
    </citation>
    <scope>IDENTIFICATION</scope>
    <source>
        <tissue evidence="7">Tentacle</tissue>
    </source>
</reference>
<dbReference type="Gene3D" id="3.40.50.1820">
    <property type="entry name" value="alpha/beta hydrolase"/>
    <property type="match status" value="1"/>
</dbReference>
<evidence type="ECO:0000313" key="6">
    <source>
        <dbReference type="Proteomes" id="UP000515163"/>
    </source>
</evidence>
<dbReference type="SUPFAM" id="SSF53474">
    <property type="entry name" value="alpha/beta-Hydrolases"/>
    <property type="match status" value="1"/>
</dbReference>
<feature type="domain" description="Carboxylesterase type B" evidence="5">
    <location>
        <begin position="26"/>
        <end position="538"/>
    </location>
</feature>
<protein>
    <submittedName>
        <fullName evidence="7">Cholinesterase 2-like</fullName>
    </submittedName>
</protein>
<feature type="region of interest" description="Disordered" evidence="3">
    <location>
        <begin position="557"/>
        <end position="591"/>
    </location>
</feature>
<evidence type="ECO:0000256" key="1">
    <source>
        <dbReference type="ARBA" id="ARBA00005964"/>
    </source>
</evidence>
<accession>A0A6P8HBK9</accession>
<keyword evidence="2 4" id="KW-0732">Signal</keyword>
<dbReference type="Pfam" id="PF00135">
    <property type="entry name" value="COesterase"/>
    <property type="match status" value="1"/>
</dbReference>
<dbReference type="InterPro" id="IPR051093">
    <property type="entry name" value="Neuroligin/BSAL"/>
</dbReference>
<gene>
    <name evidence="7" type="primary">LOC116287340</name>
</gene>
<evidence type="ECO:0000256" key="4">
    <source>
        <dbReference type="SAM" id="SignalP"/>
    </source>
</evidence>
<dbReference type="KEGG" id="aten:116287340"/>
<sequence length="591" mass="66373">MSVLYIFVFLSLLYHHVSLVSVTSIRVSTQQGDVLGNEVAVQLHNGQTKTVYKFLGIPYAQSPIRFKPPQPLSSQSRPNDYDATYYRPICVQPNRNKYMPSIKRAWPGFDLRNNMREDCLFLNIYTPSTNCTRNYPVVVYIHGGSYVAGTPIRDVSPGEYLPTQGVVLVTIQYRLGAFGFFSTGDSEAPGNLGFLDQIEALKWIRDNIGGFCGNKSSVTLLGEGVGGSSVSLHYLSPLSKNLFHRGIAISGVGLAPFALKPKATVVNASKTLIKAASCLKYNSTLILQCLRGLSIGNLVNANTDKFNVQPFVDNYFLPDEPRKLLEKGNFFKLPLMSGFVRDEGKNGYHQSSMSNIIEYERYLDKYFFQKDLNFTKQQAPIAFDALSFQYTPWGDLTTSRAFRNKILDMRGEYLVVAPTHDVLTFHSNHVAATYMFEFAHRSNRANTQEDTLPYIFGLPLLKSPRTDQLSFDASGRVVSNLMVLSFINFATSGIPGNIHGSRKQWTPFTASNEAYLKISKTRTTVMARRYSSLRVAFWNSYFPKLFECRKQKSWHGRCKKSETARPSQSPDDESNPATLANGAQYPELGLW</sequence>
<dbReference type="RefSeq" id="XP_031549875.1">
    <property type="nucleotide sequence ID" value="XM_031694015.1"/>
</dbReference>
<evidence type="ECO:0000256" key="2">
    <source>
        <dbReference type="ARBA" id="ARBA00022729"/>
    </source>
</evidence>
<dbReference type="AlphaFoldDB" id="A0A6P8HBK9"/>
<keyword evidence="6" id="KW-1185">Reference proteome</keyword>
<evidence type="ECO:0000256" key="3">
    <source>
        <dbReference type="SAM" id="MobiDB-lite"/>
    </source>
</evidence>
<comment type="similarity">
    <text evidence="1">Belongs to the type-B carboxylesterase/lipase family.</text>
</comment>
<organism evidence="6 7">
    <name type="scientific">Actinia tenebrosa</name>
    <name type="common">Australian red waratah sea anemone</name>
    <dbReference type="NCBI Taxonomy" id="6105"/>
    <lineage>
        <taxon>Eukaryota</taxon>
        <taxon>Metazoa</taxon>
        <taxon>Cnidaria</taxon>
        <taxon>Anthozoa</taxon>
        <taxon>Hexacorallia</taxon>
        <taxon>Actiniaria</taxon>
        <taxon>Actiniidae</taxon>
        <taxon>Actinia</taxon>
    </lineage>
</organism>
<dbReference type="InterPro" id="IPR029058">
    <property type="entry name" value="AB_hydrolase_fold"/>
</dbReference>
<proteinExistence type="inferred from homology"/>
<dbReference type="InterPro" id="IPR002018">
    <property type="entry name" value="CarbesteraseB"/>
</dbReference>
<evidence type="ECO:0000259" key="5">
    <source>
        <dbReference type="Pfam" id="PF00135"/>
    </source>
</evidence>
<dbReference type="InterPro" id="IPR019819">
    <property type="entry name" value="Carboxylesterase_B_CS"/>
</dbReference>
<feature type="signal peptide" evidence="4">
    <location>
        <begin position="1"/>
        <end position="19"/>
    </location>
</feature>
<dbReference type="PANTHER" id="PTHR43903">
    <property type="entry name" value="NEUROLIGIN"/>
    <property type="match status" value="1"/>
</dbReference>
<evidence type="ECO:0000313" key="7">
    <source>
        <dbReference type="RefSeq" id="XP_031549875.1"/>
    </source>
</evidence>
<dbReference type="InParanoid" id="A0A6P8HBK9"/>
<name>A0A6P8HBK9_ACTTE</name>
<dbReference type="PROSITE" id="PS00941">
    <property type="entry name" value="CARBOXYLESTERASE_B_2"/>
    <property type="match status" value="1"/>
</dbReference>